<dbReference type="Proteomes" id="UP000070080">
    <property type="component" value="Unassembled WGS sequence"/>
</dbReference>
<comment type="similarity">
    <text evidence="9">Belongs to the MnmA/TRMU family.</text>
</comment>
<dbReference type="InterPro" id="IPR023382">
    <property type="entry name" value="MnmA-like_central_sf"/>
</dbReference>
<dbReference type="Pfam" id="PF20258">
    <property type="entry name" value="tRNA_Me_trans_C"/>
    <property type="match status" value="1"/>
</dbReference>
<proteinExistence type="inferred from homology"/>
<evidence type="ECO:0000259" key="10">
    <source>
        <dbReference type="Pfam" id="PF20258"/>
    </source>
</evidence>
<evidence type="ECO:0000256" key="6">
    <source>
        <dbReference type="ARBA" id="ARBA00022884"/>
    </source>
</evidence>
<reference evidence="13" key="1">
    <citation type="submission" date="2016-01" db="EMBL/GenBank/DDBJ databases">
        <authorList>
            <person name="Mitreva M."/>
            <person name="Pepin K.H."/>
            <person name="Mihindukulasuriya K.A."/>
            <person name="Fulton R."/>
            <person name="Fronick C."/>
            <person name="O'Laughlin M."/>
            <person name="Miner T."/>
            <person name="Herter B."/>
            <person name="Rosa B.A."/>
            <person name="Cordes M."/>
            <person name="Tomlinson C."/>
            <person name="Wollam A."/>
            <person name="Palsikar V.B."/>
            <person name="Mardis E.R."/>
            <person name="Wilson R.K."/>
        </authorList>
    </citation>
    <scope>NUCLEOTIDE SEQUENCE [LARGE SCALE GENOMIC DNA]</scope>
    <source>
        <strain evidence="13">KA00274</strain>
    </source>
</reference>
<gene>
    <name evidence="9" type="primary">mnmA</name>
    <name evidence="12" type="ORF">HMPREF1872_00146</name>
</gene>
<dbReference type="InterPro" id="IPR046885">
    <property type="entry name" value="MnmA-like_C"/>
</dbReference>
<feature type="active site" description="Cysteine persulfide intermediate" evidence="9">
    <location>
        <position position="228"/>
    </location>
</feature>
<keyword evidence="6 9" id="KW-0694">RNA-binding</keyword>
<dbReference type="GO" id="GO:0103016">
    <property type="term" value="F:tRNA-uridine 2-sulfurtransferase activity"/>
    <property type="evidence" value="ECO:0007669"/>
    <property type="project" value="UniProtKB-EC"/>
</dbReference>
<evidence type="ECO:0000256" key="8">
    <source>
        <dbReference type="ARBA" id="ARBA00051542"/>
    </source>
</evidence>
<evidence type="ECO:0000256" key="5">
    <source>
        <dbReference type="ARBA" id="ARBA00022840"/>
    </source>
</evidence>
<feature type="region of interest" description="Interaction with tRNA" evidence="9">
    <location>
        <begin position="334"/>
        <end position="335"/>
    </location>
</feature>
<dbReference type="Pfam" id="PF03054">
    <property type="entry name" value="tRNA_Me_trans"/>
    <property type="match status" value="1"/>
</dbReference>
<dbReference type="PATRIC" id="fig|1497955.3.peg.144"/>
<dbReference type="HAMAP" id="MF_00144">
    <property type="entry name" value="tRNA_thiouridyl_MnmA"/>
    <property type="match status" value="1"/>
</dbReference>
<feature type="binding site" evidence="9">
    <location>
        <position position="60"/>
    </location>
    <ligand>
        <name>ATP</name>
        <dbReference type="ChEBI" id="CHEBI:30616"/>
    </ligand>
</feature>
<name>A0A133YH10_9FIRM</name>
<evidence type="ECO:0000256" key="4">
    <source>
        <dbReference type="ARBA" id="ARBA00022741"/>
    </source>
</evidence>
<keyword evidence="1 9" id="KW-0820">tRNA-binding</keyword>
<dbReference type="GO" id="GO:0005524">
    <property type="term" value="F:ATP binding"/>
    <property type="evidence" value="ECO:0007669"/>
    <property type="project" value="UniProtKB-KW"/>
</dbReference>
<keyword evidence="9" id="KW-0963">Cytoplasm</keyword>
<dbReference type="GO" id="GO:0000049">
    <property type="term" value="F:tRNA binding"/>
    <property type="evidence" value="ECO:0007669"/>
    <property type="project" value="UniProtKB-KW"/>
</dbReference>
<keyword evidence="4 9" id="KW-0547">Nucleotide-binding</keyword>
<dbReference type="NCBIfam" id="TIGR00420">
    <property type="entry name" value="trmU"/>
    <property type="match status" value="1"/>
</dbReference>
<evidence type="ECO:0000256" key="7">
    <source>
        <dbReference type="ARBA" id="ARBA00023157"/>
    </source>
</evidence>
<comment type="caution">
    <text evidence="12">The sequence shown here is derived from an EMBL/GenBank/DDBJ whole genome shotgun (WGS) entry which is preliminary data.</text>
</comment>
<accession>A0A133YH10</accession>
<evidence type="ECO:0000313" key="12">
    <source>
        <dbReference type="EMBL" id="KXB42473.1"/>
    </source>
</evidence>
<feature type="region of interest" description="Interaction with tRNA" evidence="9">
    <location>
        <begin position="177"/>
        <end position="179"/>
    </location>
</feature>
<feature type="domain" description="tRNA-specific 2-thiouridylase MnmA-like central" evidence="11">
    <location>
        <begin position="244"/>
        <end position="300"/>
    </location>
</feature>
<dbReference type="Gene3D" id="3.40.50.620">
    <property type="entry name" value="HUPs"/>
    <property type="match status" value="1"/>
</dbReference>
<dbReference type="Pfam" id="PF20259">
    <property type="entry name" value="tRNA_Me_trans_M"/>
    <property type="match status" value="1"/>
</dbReference>
<keyword evidence="5 9" id="KW-0067">ATP-binding</keyword>
<evidence type="ECO:0000313" key="13">
    <source>
        <dbReference type="Proteomes" id="UP000070080"/>
    </source>
</evidence>
<organism evidence="12 13">
    <name type="scientific">Amygdalobacter nucleatus</name>
    <dbReference type="NCBI Taxonomy" id="3029274"/>
    <lineage>
        <taxon>Bacteria</taxon>
        <taxon>Bacillati</taxon>
        <taxon>Bacillota</taxon>
        <taxon>Clostridia</taxon>
        <taxon>Eubacteriales</taxon>
        <taxon>Oscillospiraceae</taxon>
        <taxon>Amygdalobacter</taxon>
    </lineage>
</organism>
<comment type="caution">
    <text evidence="9">Lacks conserved residue(s) required for the propagation of feature annotation.</text>
</comment>
<feature type="binding site" evidence="9">
    <location>
        <begin position="34"/>
        <end position="41"/>
    </location>
    <ligand>
        <name>ATP</name>
        <dbReference type="ChEBI" id="CHEBI:30616"/>
    </ligand>
</feature>
<feature type="active site" description="Nucleophile" evidence="9">
    <location>
        <position position="130"/>
    </location>
</feature>
<sequence>MNELNMLNSQSEAAANLLWQAAEFNPSIQKVVVGMSGGIDSTAVAYILKQNHYDVIGISMKLWQEKGKDELSSHGGCCDLDALSDARRACIQMQVPFYVMNFKQTFEKEVVDYFVREYQAGRTPNPCIICNQKLKWEGLLQRSKMIGAQAIATGHYARIKQLPNGRLTIQKALYLEKDQSYVLYSLSQENLARTLFPLGNYKKKDVRAMMADAGFTRISRKKDSEDICFVTEGTHADFIAGRSHKKPKTGNFVDKQGHILGTHKGITNYTVGQRRGLSIALGYRAYVLELRPFTNEVVLGTYEESLKSVFRTDLCKFMAVEKLTDPITCNVKIRYNQKPVEAKVIPMNDIQCEIRLSQAVSGIAPGQSAVFYIDDYILGGGIITEILE</sequence>
<dbReference type="GO" id="GO:0032259">
    <property type="term" value="P:methylation"/>
    <property type="evidence" value="ECO:0007669"/>
    <property type="project" value="UniProtKB-KW"/>
</dbReference>
<evidence type="ECO:0000256" key="2">
    <source>
        <dbReference type="ARBA" id="ARBA00022679"/>
    </source>
</evidence>
<dbReference type="InterPro" id="IPR004506">
    <property type="entry name" value="MnmA-like"/>
</dbReference>
<dbReference type="InterPro" id="IPR046884">
    <property type="entry name" value="MnmA-like_central"/>
</dbReference>
<keyword evidence="12" id="KW-0489">Methyltransferase</keyword>
<comment type="catalytic activity">
    <reaction evidence="8 9">
        <text>S-sulfanyl-L-cysteinyl-[protein] + uridine(34) in tRNA + AH2 + ATP = 2-thiouridine(34) in tRNA + L-cysteinyl-[protein] + A + AMP + diphosphate + H(+)</text>
        <dbReference type="Rhea" id="RHEA:47032"/>
        <dbReference type="Rhea" id="RHEA-COMP:10131"/>
        <dbReference type="Rhea" id="RHEA-COMP:11726"/>
        <dbReference type="Rhea" id="RHEA-COMP:11727"/>
        <dbReference type="Rhea" id="RHEA-COMP:11728"/>
        <dbReference type="ChEBI" id="CHEBI:13193"/>
        <dbReference type="ChEBI" id="CHEBI:15378"/>
        <dbReference type="ChEBI" id="CHEBI:17499"/>
        <dbReference type="ChEBI" id="CHEBI:29950"/>
        <dbReference type="ChEBI" id="CHEBI:30616"/>
        <dbReference type="ChEBI" id="CHEBI:33019"/>
        <dbReference type="ChEBI" id="CHEBI:61963"/>
        <dbReference type="ChEBI" id="CHEBI:65315"/>
        <dbReference type="ChEBI" id="CHEBI:87170"/>
        <dbReference type="ChEBI" id="CHEBI:456215"/>
        <dbReference type="EC" id="2.8.1.13"/>
    </reaction>
</comment>
<evidence type="ECO:0000256" key="1">
    <source>
        <dbReference type="ARBA" id="ARBA00022555"/>
    </source>
</evidence>
<keyword evidence="3 9" id="KW-0819">tRNA processing</keyword>
<dbReference type="NCBIfam" id="NF001138">
    <property type="entry name" value="PRK00143.1"/>
    <property type="match status" value="1"/>
</dbReference>
<dbReference type="EC" id="2.8.1.13" evidence="9"/>
<dbReference type="Gene3D" id="2.30.30.280">
    <property type="entry name" value="Adenine nucleotide alpha hydrolases-like domains"/>
    <property type="match status" value="1"/>
</dbReference>
<dbReference type="PANTHER" id="PTHR11933">
    <property type="entry name" value="TRNA 5-METHYLAMINOMETHYL-2-THIOURIDYLATE -METHYLTRANSFERASE"/>
    <property type="match status" value="1"/>
</dbReference>
<dbReference type="GO" id="GO:0002143">
    <property type="term" value="P:tRNA wobble position uridine thiolation"/>
    <property type="evidence" value="ECO:0007669"/>
    <property type="project" value="TreeGrafter"/>
</dbReference>
<comment type="function">
    <text evidence="9">Catalyzes the 2-thiolation of uridine at the wobble position (U34) of tRNA, leading to the formation of s(2)U34.</text>
</comment>
<feature type="site" description="Interaction with tRNA" evidence="9">
    <location>
        <position position="155"/>
    </location>
</feature>
<dbReference type="GO" id="GO:0008168">
    <property type="term" value="F:methyltransferase activity"/>
    <property type="evidence" value="ECO:0007669"/>
    <property type="project" value="UniProtKB-KW"/>
</dbReference>
<dbReference type="InterPro" id="IPR014729">
    <property type="entry name" value="Rossmann-like_a/b/a_fold"/>
</dbReference>
<evidence type="ECO:0000256" key="9">
    <source>
        <dbReference type="HAMAP-Rule" id="MF_00144"/>
    </source>
</evidence>
<keyword evidence="13" id="KW-1185">Reference proteome</keyword>
<evidence type="ECO:0000259" key="11">
    <source>
        <dbReference type="Pfam" id="PF20259"/>
    </source>
</evidence>
<dbReference type="STRING" id="1497955.HMPREF1872_00146"/>
<protein>
    <recommendedName>
        <fullName evidence="9">tRNA-specific 2-thiouridylase MnmA</fullName>
        <ecNumber evidence="9">2.8.1.13</ecNumber>
    </recommendedName>
</protein>
<feature type="binding site" evidence="9">
    <location>
        <position position="154"/>
    </location>
    <ligand>
        <name>ATP</name>
        <dbReference type="ChEBI" id="CHEBI:30616"/>
    </ligand>
</feature>
<dbReference type="RefSeq" id="WP_315574166.1">
    <property type="nucleotide sequence ID" value="NZ_JARFNM010000001.1"/>
</dbReference>
<dbReference type="Gene3D" id="2.40.30.10">
    <property type="entry name" value="Translation factors"/>
    <property type="match status" value="1"/>
</dbReference>
<dbReference type="CDD" id="cd01998">
    <property type="entry name" value="MnmA_TRMU-like"/>
    <property type="match status" value="1"/>
</dbReference>
<evidence type="ECO:0000256" key="3">
    <source>
        <dbReference type="ARBA" id="ARBA00022694"/>
    </source>
</evidence>
<comment type="subcellular location">
    <subcellularLocation>
        <location evidence="9">Cytoplasm</location>
    </subcellularLocation>
</comment>
<feature type="site" description="Interaction with tRNA" evidence="9">
    <location>
        <position position="367"/>
    </location>
</feature>
<dbReference type="GO" id="GO:0005737">
    <property type="term" value="C:cytoplasm"/>
    <property type="evidence" value="ECO:0007669"/>
    <property type="project" value="UniProtKB-SubCell"/>
</dbReference>
<keyword evidence="7" id="KW-1015">Disulfide bond</keyword>
<feature type="domain" description="tRNA-specific 2-thiouridylase MnmA-like C-terminal" evidence="10">
    <location>
        <begin position="312"/>
        <end position="383"/>
    </location>
</feature>
<dbReference type="EMBL" id="LSCV01000002">
    <property type="protein sequence ID" value="KXB42473.1"/>
    <property type="molecule type" value="Genomic_DNA"/>
</dbReference>
<dbReference type="AlphaFoldDB" id="A0A133YH10"/>
<dbReference type="PANTHER" id="PTHR11933:SF5">
    <property type="entry name" value="MITOCHONDRIAL TRNA-SPECIFIC 2-THIOURIDYLASE 1"/>
    <property type="match status" value="1"/>
</dbReference>
<dbReference type="SUPFAM" id="SSF52402">
    <property type="entry name" value="Adenine nucleotide alpha hydrolases-like"/>
    <property type="match status" value="1"/>
</dbReference>
<keyword evidence="2 9" id="KW-0808">Transferase</keyword>